<dbReference type="RefSeq" id="WP_043874114.1">
    <property type="nucleotide sequence ID" value="NZ_CCVW01000002.1"/>
</dbReference>
<dbReference type="Proteomes" id="UP000044071">
    <property type="component" value="Unassembled WGS sequence"/>
</dbReference>
<dbReference type="STRING" id="1034943.BN59_01892"/>
<proteinExistence type="predicted"/>
<protein>
    <submittedName>
        <fullName evidence="1">Uncharacterized protein</fullName>
    </submittedName>
</protein>
<evidence type="ECO:0000313" key="1">
    <source>
        <dbReference type="EMBL" id="CDZ77608.1"/>
    </source>
</evidence>
<keyword evidence="2" id="KW-1185">Reference proteome</keyword>
<gene>
    <name evidence="1" type="ORF">BN59_01892</name>
</gene>
<evidence type="ECO:0000313" key="2">
    <source>
        <dbReference type="Proteomes" id="UP000044071"/>
    </source>
</evidence>
<name>A0A078L0R4_9GAMM</name>
<dbReference type="EMBL" id="CCSB01000002">
    <property type="protein sequence ID" value="CDZ77608.1"/>
    <property type="molecule type" value="Genomic_DNA"/>
</dbReference>
<reference evidence="1 2" key="1">
    <citation type="submission" date="2014-06" db="EMBL/GenBank/DDBJ databases">
        <authorList>
            <person name="Urmite Genomes Urmite Genomes"/>
        </authorList>
    </citation>
    <scope>NUCLEOTIDE SEQUENCE [LARGE SCALE GENOMIC DNA]</scope>
</reference>
<organism evidence="1 2">
    <name type="scientific">Legionella massiliensis</name>
    <dbReference type="NCBI Taxonomy" id="1034943"/>
    <lineage>
        <taxon>Bacteria</taxon>
        <taxon>Pseudomonadati</taxon>
        <taxon>Pseudomonadota</taxon>
        <taxon>Gammaproteobacteria</taxon>
        <taxon>Legionellales</taxon>
        <taxon>Legionellaceae</taxon>
        <taxon>Legionella</taxon>
    </lineage>
</organism>
<accession>A0A078L0R4</accession>
<sequence>MKDDGKIKDAKFPFNEVEIKELIAKQSFKPHLMIVKANAQPTAFVDYLMNLSQSNKSFREQCIVLYNEHWFGLDLERKKRTGKISIVILDAAAPFTKVAAFMFLMKQISQNGSIAFDTLLIGSNSDKNLQRNNRDCSTYAWELLKWAKESPNLHDKLFKLSASIPNQLRTKRQILPKIANERISAPILEKLRESFLEIHWLDSENLKGEEWAEFFINSQSTLPAEFADSAKKWIVEELCHDSWTEHNIRINYCEHLMKVELANTPALSENDFIIKHICTAHGKTENELGLVLRLAISKGLIFQVRALLDLSNVDVNELPASKMTALDRAYALDRNNPVREEIILLLKAKNAIANTVKSPIQTSVERNESTVGETAGNYTL</sequence>
<dbReference type="AlphaFoldDB" id="A0A078L0R4"/>